<keyword evidence="3" id="KW-0732">Signal</keyword>
<dbReference type="Pfam" id="PF01297">
    <property type="entry name" value="ZnuA"/>
    <property type="match status" value="1"/>
</dbReference>
<name>A0AAE3P1B6_9BACT</name>
<dbReference type="GO" id="GO:0046872">
    <property type="term" value="F:metal ion binding"/>
    <property type="evidence" value="ECO:0007669"/>
    <property type="project" value="InterPro"/>
</dbReference>
<evidence type="ECO:0000256" key="1">
    <source>
        <dbReference type="ARBA" id="ARBA00011028"/>
    </source>
</evidence>
<dbReference type="EMBL" id="JAPHEG010000002">
    <property type="protein sequence ID" value="MDF2953327.1"/>
    <property type="molecule type" value="Genomic_DNA"/>
</dbReference>
<organism evidence="5 6">
    <name type="scientific">Candidatus Thermodesulfobacterium syntrophicum</name>
    <dbReference type="NCBI Taxonomy" id="3060442"/>
    <lineage>
        <taxon>Bacteria</taxon>
        <taxon>Pseudomonadati</taxon>
        <taxon>Thermodesulfobacteriota</taxon>
        <taxon>Thermodesulfobacteria</taxon>
        <taxon>Thermodesulfobacteriales</taxon>
        <taxon>Thermodesulfobacteriaceae</taxon>
        <taxon>Thermodesulfobacterium</taxon>
    </lineage>
</organism>
<evidence type="ECO:0000313" key="5">
    <source>
        <dbReference type="EMBL" id="MDF2953327.1"/>
    </source>
</evidence>
<dbReference type="PANTHER" id="PTHR42953">
    <property type="entry name" value="HIGH-AFFINITY ZINC UPTAKE SYSTEM PROTEIN ZNUA-RELATED"/>
    <property type="match status" value="1"/>
</dbReference>
<evidence type="ECO:0000256" key="4">
    <source>
        <dbReference type="SAM" id="Coils"/>
    </source>
</evidence>
<sequence>MRKLKLLCILIFFVFFSFLVEGLYALEIVVSNSPLEKIIKEIGIEHKIYRLQSEKEDFHFYEPTLSQWEKIQEADLVILVGTEAWAKRVYSLRKNKETLSLAEGEDKFSDPHLWFDLKRVEKLVKRFINYLIKKENSKKEVYQKKVEKFLENLKEIQKEYQELKSCKYKEIYILGHPVFGYLLKSAGIREVTLLKGYHKEGEPSIRILTEIYEKVKAKEDSMVFLTDPEFEKYRNFFEEKGIRVIKLWSGGTYFMAGSYTELLKYNLKNIKKALKCEEK</sequence>
<dbReference type="PANTHER" id="PTHR42953:SF3">
    <property type="entry name" value="HIGH-AFFINITY ZINC UPTAKE SYSTEM PROTEIN ZNUA"/>
    <property type="match status" value="1"/>
</dbReference>
<dbReference type="Proteomes" id="UP001144110">
    <property type="component" value="Unassembled WGS sequence"/>
</dbReference>
<dbReference type="InterPro" id="IPR050492">
    <property type="entry name" value="Bact_metal-bind_prot9"/>
</dbReference>
<dbReference type="AlphaFoldDB" id="A0AAE3P1B6"/>
<comment type="caution">
    <text evidence="5">The sequence shown here is derived from an EMBL/GenBank/DDBJ whole genome shotgun (WGS) entry which is preliminary data.</text>
</comment>
<dbReference type="GO" id="GO:0030001">
    <property type="term" value="P:metal ion transport"/>
    <property type="evidence" value="ECO:0007669"/>
    <property type="project" value="InterPro"/>
</dbReference>
<keyword evidence="4" id="KW-0175">Coiled coil</keyword>
<reference evidence="5" key="1">
    <citation type="submission" date="2022-11" db="EMBL/GenBank/DDBJ databases">
        <title>Candidatus Alkanophaga archaea from heated hydrothermal vent sediment oxidize petroleum alkanes.</title>
        <authorList>
            <person name="Zehnle H."/>
            <person name="Laso-Perez R."/>
            <person name="Lipp J."/>
            <person name="Teske A."/>
            <person name="Wegener G."/>
        </authorList>
    </citation>
    <scope>NUCLEOTIDE SEQUENCE</scope>
    <source>
        <strain evidence="5">MCA70</strain>
    </source>
</reference>
<evidence type="ECO:0000313" key="6">
    <source>
        <dbReference type="Proteomes" id="UP001144110"/>
    </source>
</evidence>
<comment type="similarity">
    <text evidence="1">Belongs to the bacterial solute-binding protein 9 family.</text>
</comment>
<keyword evidence="2" id="KW-0813">Transport</keyword>
<evidence type="ECO:0000256" key="3">
    <source>
        <dbReference type="ARBA" id="ARBA00022729"/>
    </source>
</evidence>
<dbReference type="Gene3D" id="3.40.50.1980">
    <property type="entry name" value="Nitrogenase molybdenum iron protein domain"/>
    <property type="match status" value="2"/>
</dbReference>
<proteinExistence type="inferred from homology"/>
<gene>
    <name evidence="5" type="ORF">OD816_000572</name>
</gene>
<dbReference type="InterPro" id="IPR006127">
    <property type="entry name" value="ZnuA-like"/>
</dbReference>
<dbReference type="SUPFAM" id="SSF53807">
    <property type="entry name" value="Helical backbone' metal receptor"/>
    <property type="match status" value="1"/>
</dbReference>
<accession>A0AAE3P1B6</accession>
<evidence type="ECO:0000256" key="2">
    <source>
        <dbReference type="ARBA" id="ARBA00022448"/>
    </source>
</evidence>
<protein>
    <submittedName>
        <fullName evidence="5">ABC-type Zn uptake system ZnuABC</fullName>
    </submittedName>
</protein>
<feature type="coiled-coil region" evidence="4">
    <location>
        <begin position="132"/>
        <end position="166"/>
    </location>
</feature>